<keyword evidence="1" id="KW-0472">Membrane</keyword>
<reference evidence="2" key="1">
    <citation type="submission" date="2022-11" db="EMBL/GenBank/DDBJ databases">
        <title>Role of the vibriolysin VemA secreted by the emergent pathogen Vibrio europaeus in the colonization of Manila clam mucus.</title>
        <authorList>
            <person name="Martinez C."/>
            <person name="Rodriguez S."/>
            <person name="Vences A."/>
            <person name="Barja J.L."/>
            <person name="Toranzo A.E."/>
            <person name="Dubert J."/>
        </authorList>
    </citation>
    <scope>NUCLEOTIDE SEQUENCE</scope>
    <source>
        <strain evidence="2">3454</strain>
    </source>
</reference>
<feature type="transmembrane region" description="Helical" evidence="1">
    <location>
        <begin position="12"/>
        <end position="30"/>
    </location>
</feature>
<dbReference type="Proteomes" id="UP001150001">
    <property type="component" value="Unassembled WGS sequence"/>
</dbReference>
<keyword evidence="1" id="KW-0812">Transmembrane</keyword>
<evidence type="ECO:0000313" key="3">
    <source>
        <dbReference type="Proteomes" id="UP001150001"/>
    </source>
</evidence>
<accession>A0ABT5GQZ2</accession>
<keyword evidence="3" id="KW-1185">Reference proteome</keyword>
<protein>
    <submittedName>
        <fullName evidence="2">Uncharacterized protein</fullName>
    </submittedName>
</protein>
<evidence type="ECO:0000256" key="1">
    <source>
        <dbReference type="SAM" id="Phobius"/>
    </source>
</evidence>
<gene>
    <name evidence="2" type="ORF">OPW20_06420</name>
</gene>
<evidence type="ECO:0000313" key="2">
    <source>
        <dbReference type="EMBL" id="MDC5739693.1"/>
    </source>
</evidence>
<proteinExistence type="predicted"/>
<feature type="transmembrane region" description="Helical" evidence="1">
    <location>
        <begin position="36"/>
        <end position="54"/>
    </location>
</feature>
<dbReference type="EMBL" id="JAPFIT010000011">
    <property type="protein sequence ID" value="MDC5739693.1"/>
    <property type="molecule type" value="Genomic_DNA"/>
</dbReference>
<sequence>MSIGRGYKRLTVAFTLLVVMMYIEPVSSLLSVDTKSLADISLILCTICVLSMWIQRKLVNDRT</sequence>
<keyword evidence="1" id="KW-1133">Transmembrane helix</keyword>
<comment type="caution">
    <text evidence="2">The sequence shown here is derived from an EMBL/GenBank/DDBJ whole genome shotgun (WGS) entry which is preliminary data.</text>
</comment>
<organism evidence="2 3">
    <name type="scientific">Vibrio europaeus</name>
    <dbReference type="NCBI Taxonomy" id="300876"/>
    <lineage>
        <taxon>Bacteria</taxon>
        <taxon>Pseudomonadati</taxon>
        <taxon>Pseudomonadota</taxon>
        <taxon>Gammaproteobacteria</taxon>
        <taxon>Vibrionales</taxon>
        <taxon>Vibrionaceae</taxon>
        <taxon>Vibrio</taxon>
        <taxon>Vibrio oreintalis group</taxon>
    </lineage>
</organism>
<name>A0ABT5GQZ2_9VIBR</name>